<feature type="transmembrane region" description="Helical" evidence="11">
    <location>
        <begin position="483"/>
        <end position="506"/>
    </location>
</feature>
<dbReference type="GO" id="GO:0005794">
    <property type="term" value="C:Golgi apparatus"/>
    <property type="evidence" value="ECO:0007669"/>
    <property type="project" value="TreeGrafter"/>
</dbReference>
<evidence type="ECO:0000256" key="6">
    <source>
        <dbReference type="ARBA" id="ARBA00023136"/>
    </source>
</evidence>
<evidence type="ECO:0000256" key="3">
    <source>
        <dbReference type="ARBA" id="ARBA00022679"/>
    </source>
</evidence>
<keyword evidence="7" id="KW-0564">Palmitate</keyword>
<gene>
    <name evidence="14" type="ORF">VOLCADRAFT_95695</name>
</gene>
<dbReference type="PROSITE" id="PS50216">
    <property type="entry name" value="DHHC"/>
    <property type="match status" value="1"/>
</dbReference>
<feature type="domain" description="Palmitoyltransferase DHHC" evidence="13">
    <location>
        <begin position="607"/>
        <end position="747"/>
    </location>
</feature>
<feature type="compositionally biased region" description="Pro residues" evidence="12">
    <location>
        <begin position="370"/>
        <end position="379"/>
    </location>
</feature>
<evidence type="ECO:0000313" key="15">
    <source>
        <dbReference type="Proteomes" id="UP000001058"/>
    </source>
</evidence>
<keyword evidence="6 11" id="KW-0472">Membrane</keyword>
<keyword evidence="8" id="KW-0449">Lipoprotein</keyword>
<dbReference type="GO" id="GO:0005783">
    <property type="term" value="C:endoplasmic reticulum"/>
    <property type="evidence" value="ECO:0007669"/>
    <property type="project" value="TreeGrafter"/>
</dbReference>
<feature type="region of interest" description="Disordered" evidence="12">
    <location>
        <begin position="188"/>
        <end position="213"/>
    </location>
</feature>
<evidence type="ECO:0000256" key="5">
    <source>
        <dbReference type="ARBA" id="ARBA00022989"/>
    </source>
</evidence>
<keyword evidence="3 11" id="KW-0808">Transferase</keyword>
<dbReference type="OrthoDB" id="331948at2759"/>
<feature type="region of interest" description="Disordered" evidence="12">
    <location>
        <begin position="357"/>
        <end position="396"/>
    </location>
</feature>
<dbReference type="InterPro" id="IPR001594">
    <property type="entry name" value="Palmitoyltrfase_DHHC"/>
</dbReference>
<dbReference type="AlphaFoldDB" id="D8U853"/>
<keyword evidence="4 11" id="KW-0812">Transmembrane</keyword>
<dbReference type="eggNOG" id="KOG0509">
    <property type="taxonomic scope" value="Eukaryota"/>
</dbReference>
<feature type="compositionally biased region" description="Gly residues" evidence="12">
    <location>
        <begin position="191"/>
        <end position="200"/>
    </location>
</feature>
<evidence type="ECO:0000256" key="8">
    <source>
        <dbReference type="ARBA" id="ARBA00023288"/>
    </source>
</evidence>
<evidence type="ECO:0000259" key="13">
    <source>
        <dbReference type="Pfam" id="PF01529"/>
    </source>
</evidence>
<dbReference type="Proteomes" id="UP000001058">
    <property type="component" value="Unassembled WGS sequence"/>
</dbReference>
<name>D8U853_VOLCA</name>
<protein>
    <recommendedName>
        <fullName evidence="11">S-acyltransferase</fullName>
        <ecNumber evidence="11">2.3.1.225</ecNumber>
    </recommendedName>
    <alternativeName>
        <fullName evidence="11">Palmitoyltransferase</fullName>
    </alternativeName>
</protein>
<accession>D8U853</accession>
<organism evidence="15">
    <name type="scientific">Volvox carteri f. nagariensis</name>
    <dbReference type="NCBI Taxonomy" id="3068"/>
    <lineage>
        <taxon>Eukaryota</taxon>
        <taxon>Viridiplantae</taxon>
        <taxon>Chlorophyta</taxon>
        <taxon>core chlorophytes</taxon>
        <taxon>Chlorophyceae</taxon>
        <taxon>CS clade</taxon>
        <taxon>Chlamydomonadales</taxon>
        <taxon>Volvocaceae</taxon>
        <taxon>Volvox</taxon>
    </lineage>
</organism>
<comment type="subcellular location">
    <subcellularLocation>
        <location evidence="1">Endomembrane system</location>
        <topology evidence="1">Multi-pass membrane protein</topology>
    </subcellularLocation>
</comment>
<dbReference type="EC" id="2.3.1.225" evidence="11"/>
<dbReference type="KEGG" id="vcn:VOLCADRAFT_95695"/>
<feature type="transmembrane region" description="Helical" evidence="11">
    <location>
        <begin position="544"/>
        <end position="562"/>
    </location>
</feature>
<reference evidence="14 15" key="1">
    <citation type="journal article" date="2010" name="Science">
        <title>Genomic analysis of organismal complexity in the multicellular green alga Volvox carteri.</title>
        <authorList>
            <person name="Prochnik S.E."/>
            <person name="Umen J."/>
            <person name="Nedelcu A.M."/>
            <person name="Hallmann A."/>
            <person name="Miller S.M."/>
            <person name="Nishii I."/>
            <person name="Ferris P."/>
            <person name="Kuo A."/>
            <person name="Mitros T."/>
            <person name="Fritz-Laylin L.K."/>
            <person name="Hellsten U."/>
            <person name="Chapman J."/>
            <person name="Simakov O."/>
            <person name="Rensing S.A."/>
            <person name="Terry A."/>
            <person name="Pangilinan J."/>
            <person name="Kapitonov V."/>
            <person name="Jurka J."/>
            <person name="Salamov A."/>
            <person name="Shapiro H."/>
            <person name="Schmutz J."/>
            <person name="Grimwood J."/>
            <person name="Lindquist E."/>
            <person name="Lucas S."/>
            <person name="Grigoriev I.V."/>
            <person name="Schmitt R."/>
            <person name="Kirk D."/>
            <person name="Rokhsar D.S."/>
        </authorList>
    </citation>
    <scope>NUCLEOTIDE SEQUENCE [LARGE SCALE GENOMIC DNA]</scope>
    <source>
        <strain evidence="15">f. Nagariensis / Eve</strain>
    </source>
</reference>
<evidence type="ECO:0000313" key="14">
    <source>
        <dbReference type="EMBL" id="EFJ44081.1"/>
    </source>
</evidence>
<dbReference type="Pfam" id="PF01529">
    <property type="entry name" value="DHHC"/>
    <property type="match status" value="1"/>
</dbReference>
<evidence type="ECO:0000256" key="4">
    <source>
        <dbReference type="ARBA" id="ARBA00022692"/>
    </source>
</evidence>
<dbReference type="PANTHER" id="PTHR22883:SF43">
    <property type="entry name" value="PALMITOYLTRANSFERASE APP"/>
    <property type="match status" value="1"/>
</dbReference>
<dbReference type="GO" id="GO:0019706">
    <property type="term" value="F:protein-cysteine S-palmitoyltransferase activity"/>
    <property type="evidence" value="ECO:0007669"/>
    <property type="project" value="UniProtKB-EC"/>
</dbReference>
<evidence type="ECO:0000256" key="12">
    <source>
        <dbReference type="SAM" id="MobiDB-lite"/>
    </source>
</evidence>
<dbReference type="Pfam" id="PF23195">
    <property type="entry name" value="UBQLN1"/>
    <property type="match status" value="1"/>
</dbReference>
<feature type="transmembrane region" description="Helical" evidence="11">
    <location>
        <begin position="460"/>
        <end position="477"/>
    </location>
</feature>
<dbReference type="InterPro" id="IPR039859">
    <property type="entry name" value="PFA4/ZDH16/20/ERF2-like"/>
</dbReference>
<dbReference type="GeneID" id="9621609"/>
<comment type="similarity">
    <text evidence="2 11">Belongs to the DHHC palmitoyltransferase family.</text>
</comment>
<comment type="catalytic activity">
    <reaction evidence="10 11">
        <text>L-cysteinyl-[protein] + hexadecanoyl-CoA = S-hexadecanoyl-L-cysteinyl-[protein] + CoA</text>
        <dbReference type="Rhea" id="RHEA:36683"/>
        <dbReference type="Rhea" id="RHEA-COMP:10131"/>
        <dbReference type="Rhea" id="RHEA-COMP:11032"/>
        <dbReference type="ChEBI" id="CHEBI:29950"/>
        <dbReference type="ChEBI" id="CHEBI:57287"/>
        <dbReference type="ChEBI" id="CHEBI:57379"/>
        <dbReference type="ChEBI" id="CHEBI:74151"/>
        <dbReference type="EC" id="2.3.1.225"/>
    </reaction>
</comment>
<feature type="compositionally biased region" description="Polar residues" evidence="12">
    <location>
        <begin position="13"/>
        <end position="23"/>
    </location>
</feature>
<comment type="domain">
    <text evidence="11">The DHHC domain is required for palmitoyltransferase activity.</text>
</comment>
<keyword evidence="5 11" id="KW-1133">Transmembrane helix</keyword>
<dbReference type="RefSeq" id="XP_002954882.1">
    <property type="nucleotide sequence ID" value="XM_002954836.1"/>
</dbReference>
<evidence type="ECO:0000256" key="11">
    <source>
        <dbReference type="RuleBase" id="RU079119"/>
    </source>
</evidence>
<feature type="transmembrane region" description="Helical" evidence="11">
    <location>
        <begin position="645"/>
        <end position="668"/>
    </location>
</feature>
<dbReference type="EMBL" id="GL378367">
    <property type="protein sequence ID" value="EFJ44081.1"/>
    <property type="molecule type" value="Genomic_DNA"/>
</dbReference>
<feature type="transmembrane region" description="Helical" evidence="11">
    <location>
        <begin position="518"/>
        <end position="538"/>
    </location>
</feature>
<evidence type="ECO:0000256" key="1">
    <source>
        <dbReference type="ARBA" id="ARBA00004127"/>
    </source>
</evidence>
<dbReference type="InParanoid" id="D8U853"/>
<evidence type="ECO:0000256" key="10">
    <source>
        <dbReference type="ARBA" id="ARBA00048048"/>
    </source>
</evidence>
<keyword evidence="9 11" id="KW-0012">Acyltransferase</keyword>
<feature type="region of interest" description="Disordered" evidence="12">
    <location>
        <begin position="1"/>
        <end position="28"/>
    </location>
</feature>
<keyword evidence="15" id="KW-1185">Reference proteome</keyword>
<evidence type="ECO:0000256" key="2">
    <source>
        <dbReference type="ARBA" id="ARBA00008574"/>
    </source>
</evidence>
<dbReference type="PANTHER" id="PTHR22883">
    <property type="entry name" value="ZINC FINGER DHHC DOMAIN CONTAINING PROTEIN"/>
    <property type="match status" value="1"/>
</dbReference>
<dbReference type="GO" id="GO:0006612">
    <property type="term" value="P:protein targeting to membrane"/>
    <property type="evidence" value="ECO:0007669"/>
    <property type="project" value="TreeGrafter"/>
</dbReference>
<sequence>MSSMPRLPARKVVSSQPHAQATGPTPPAASLHEAMVSQVSRLATNPALQRLLQNPELLEVVKERDPTFKRLLEQNPGMSELLAPDKLRSVLQMAKDPALMMTGGAGMFGVMNHPEQQQMRSRMQLLQQQVMATMANIDDNTANHHLPQPQPPTPWTATTAAAVAGQSAGAFGSAMAAGTATAAARASENLQGGGGGGGASGSRPWTAGMAPPHQSPAFFNPPSVESTTTGKTVAGGGSGGEYGGFSFTHSEREVTLEELPYDVQQQLLAAHGIKREDVLLQPAATAAAAAANSSTNDTAQIELPSFSVWQQEKVAAAAYAAQAMPPGAWSDLRSHQGSLTHGSHMLPISTASLDSAAAAAGGVRGGTEPKYPPPPPPPAAGRAGQYKNHRQQQQHHPFELHGASQYDRYGMYGLGSSPAGKRRPGDYYEPVEANLLWRPPEAQEGCGTLYRRAYSGYCDLLFFPPFFALAALLVVGAPGLPFWLLAGGLIAAVLPGAYCFTVVLGGIPREKIPTSRSFLSFIATCEVVYPLVYGWGVLPYWHGLISSTTLVLLVCFAVLPILHLRAATADPGYVLTAAQQQQQQQQQQQELDLQGEPQQDRVLQLQNQHQQHCQFCNRCVRRFDHHCPAIGNCVGEGNERTFAAWLLLMVRAGLGLWVCQVLVVHVTLSFVLQRHLAVSGAAAASSAPDTGPRAMWAALCWAAGAPERWLLLLGGVQALCLIPGTFLAGRQAFLILANLTANELINRKRYGYLQDDEGSYCNRFDRGVALNCFSFWLERKLDWRPQYDAGEREMRRRGVRRLSVWTVGWWMTWSDDYNARSEALRQALLDVRIQKVRRGAAVRAEAATAAAAATPATAPATAAARFHVSQATQQLLDAHAVAGKAM</sequence>
<evidence type="ECO:0000256" key="7">
    <source>
        <dbReference type="ARBA" id="ARBA00023139"/>
    </source>
</evidence>
<proteinExistence type="inferred from homology"/>
<evidence type="ECO:0000256" key="9">
    <source>
        <dbReference type="ARBA" id="ARBA00023315"/>
    </source>
</evidence>